<dbReference type="InterPro" id="IPR001054">
    <property type="entry name" value="A/G_cyclase"/>
</dbReference>
<name>A0A9X3S720_9ACTN</name>
<dbReference type="Proteomes" id="UP001147653">
    <property type="component" value="Unassembled WGS sequence"/>
</dbReference>
<dbReference type="Gene3D" id="3.30.70.1230">
    <property type="entry name" value="Nucleotide cyclase"/>
    <property type="match status" value="1"/>
</dbReference>
<dbReference type="Pfam" id="PF00072">
    <property type="entry name" value="Response_reg"/>
    <property type="match status" value="1"/>
</dbReference>
<dbReference type="EMBL" id="JAPDDP010000013">
    <property type="protein sequence ID" value="MDA0180559.1"/>
    <property type="molecule type" value="Genomic_DNA"/>
</dbReference>
<evidence type="ECO:0000256" key="3">
    <source>
        <dbReference type="ARBA" id="ARBA00023015"/>
    </source>
</evidence>
<dbReference type="GO" id="GO:0000156">
    <property type="term" value="F:phosphorelay response regulator activity"/>
    <property type="evidence" value="ECO:0007669"/>
    <property type="project" value="TreeGrafter"/>
</dbReference>
<dbReference type="PANTHER" id="PTHR48111">
    <property type="entry name" value="REGULATOR OF RPOS"/>
    <property type="match status" value="1"/>
</dbReference>
<evidence type="ECO:0000256" key="4">
    <source>
        <dbReference type="ARBA" id="ARBA00023125"/>
    </source>
</evidence>
<dbReference type="SUPFAM" id="SSF55073">
    <property type="entry name" value="Nucleotide cyclase"/>
    <property type="match status" value="1"/>
</dbReference>
<keyword evidence="3" id="KW-0805">Transcription regulation</keyword>
<evidence type="ECO:0000256" key="6">
    <source>
        <dbReference type="PROSITE-ProRule" id="PRU00169"/>
    </source>
</evidence>
<sequence>MILVVDDLPQNVRLLQAVLSPRGYEVAVATSGEEALARLAEGGIDLVLLDIVMPGMDGYEVCRAIRADGATEFLPVVMITASGEQEKKRALEAGADDFVAKPFDHAELLARVRSLLRIKRYHDEIERYTAGLRQFLPPQVAELVKADPSVLESHRREVAVVVCALHEFAAFAETAAPEDVMRVLSAYHEHVAVAVDAVGGTLARLAGDAVTVVLNDPLVVEDPAGVAVRLALSLRDAVWSLGEAWTRLGFTLSPALGVSFGHATIGRIGSERRWEYAPVGPAPLLAERLCEVASAGQILLSQRSYAAADVVAIATSLSLRGFDQPVSAWDLVGVE</sequence>
<dbReference type="RefSeq" id="WP_270024874.1">
    <property type="nucleotide sequence ID" value="NZ_JAPDDP010000013.1"/>
</dbReference>
<keyword evidence="4" id="KW-0238">DNA-binding</keyword>
<dbReference type="AlphaFoldDB" id="A0A9X3S720"/>
<comment type="caution">
    <text evidence="9">The sequence shown here is derived from an EMBL/GenBank/DDBJ whole genome shotgun (WGS) entry which is preliminary data.</text>
</comment>
<keyword evidence="5" id="KW-0804">Transcription</keyword>
<keyword evidence="1 6" id="KW-0597">Phosphoprotein</keyword>
<evidence type="ECO:0000256" key="1">
    <source>
        <dbReference type="ARBA" id="ARBA00022553"/>
    </source>
</evidence>
<dbReference type="GO" id="GO:0000976">
    <property type="term" value="F:transcription cis-regulatory region binding"/>
    <property type="evidence" value="ECO:0007669"/>
    <property type="project" value="TreeGrafter"/>
</dbReference>
<dbReference type="GO" id="GO:0005829">
    <property type="term" value="C:cytosol"/>
    <property type="evidence" value="ECO:0007669"/>
    <property type="project" value="TreeGrafter"/>
</dbReference>
<dbReference type="PROSITE" id="PS50110">
    <property type="entry name" value="RESPONSE_REGULATORY"/>
    <property type="match status" value="1"/>
</dbReference>
<gene>
    <name evidence="9" type="ORF">OJ997_09660</name>
</gene>
<dbReference type="GO" id="GO:0009190">
    <property type="term" value="P:cyclic nucleotide biosynthetic process"/>
    <property type="evidence" value="ECO:0007669"/>
    <property type="project" value="InterPro"/>
</dbReference>
<evidence type="ECO:0000259" key="8">
    <source>
        <dbReference type="PROSITE" id="PS50125"/>
    </source>
</evidence>
<evidence type="ECO:0000256" key="2">
    <source>
        <dbReference type="ARBA" id="ARBA00023012"/>
    </source>
</evidence>
<keyword evidence="10" id="KW-1185">Reference proteome</keyword>
<evidence type="ECO:0000256" key="5">
    <source>
        <dbReference type="ARBA" id="ARBA00023163"/>
    </source>
</evidence>
<proteinExistence type="predicted"/>
<reference evidence="9" key="1">
    <citation type="submission" date="2022-10" db="EMBL/GenBank/DDBJ databases">
        <title>The WGS of Solirubrobacter phytolaccae KCTC 29190.</title>
        <authorList>
            <person name="Jiang Z."/>
        </authorList>
    </citation>
    <scope>NUCLEOTIDE SEQUENCE</scope>
    <source>
        <strain evidence="9">KCTC 29190</strain>
    </source>
</reference>
<keyword evidence="2" id="KW-0902">Two-component regulatory system</keyword>
<dbReference type="InterPro" id="IPR029787">
    <property type="entry name" value="Nucleotide_cyclase"/>
</dbReference>
<protein>
    <submittedName>
        <fullName evidence="9">Response regulator</fullName>
    </submittedName>
</protein>
<accession>A0A9X3S720</accession>
<feature type="domain" description="Guanylate cyclase" evidence="8">
    <location>
        <begin position="159"/>
        <end position="290"/>
    </location>
</feature>
<dbReference type="CDD" id="cd17538">
    <property type="entry name" value="REC_D1_PleD-like"/>
    <property type="match status" value="1"/>
</dbReference>
<dbReference type="SMART" id="SM00448">
    <property type="entry name" value="REC"/>
    <property type="match status" value="1"/>
</dbReference>
<dbReference type="GO" id="GO:0032993">
    <property type="term" value="C:protein-DNA complex"/>
    <property type="evidence" value="ECO:0007669"/>
    <property type="project" value="TreeGrafter"/>
</dbReference>
<evidence type="ECO:0000259" key="7">
    <source>
        <dbReference type="PROSITE" id="PS50110"/>
    </source>
</evidence>
<feature type="domain" description="Response regulatory" evidence="7">
    <location>
        <begin position="1"/>
        <end position="116"/>
    </location>
</feature>
<dbReference type="Pfam" id="PF00211">
    <property type="entry name" value="Guanylate_cyc"/>
    <property type="match status" value="1"/>
</dbReference>
<dbReference type="CDD" id="cd07302">
    <property type="entry name" value="CHD"/>
    <property type="match status" value="1"/>
</dbReference>
<dbReference type="GO" id="GO:0004016">
    <property type="term" value="F:adenylate cyclase activity"/>
    <property type="evidence" value="ECO:0007669"/>
    <property type="project" value="UniProtKB-ARBA"/>
</dbReference>
<dbReference type="Gene3D" id="3.40.50.2300">
    <property type="match status" value="1"/>
</dbReference>
<dbReference type="GO" id="GO:0006355">
    <property type="term" value="P:regulation of DNA-templated transcription"/>
    <property type="evidence" value="ECO:0007669"/>
    <property type="project" value="TreeGrafter"/>
</dbReference>
<dbReference type="InterPro" id="IPR001789">
    <property type="entry name" value="Sig_transdc_resp-reg_receiver"/>
</dbReference>
<dbReference type="InterPro" id="IPR039420">
    <property type="entry name" value="WalR-like"/>
</dbReference>
<dbReference type="SMART" id="SM00044">
    <property type="entry name" value="CYCc"/>
    <property type="match status" value="1"/>
</dbReference>
<dbReference type="InterPro" id="IPR011006">
    <property type="entry name" value="CheY-like_superfamily"/>
</dbReference>
<organism evidence="9 10">
    <name type="scientific">Solirubrobacter phytolaccae</name>
    <dbReference type="NCBI Taxonomy" id="1404360"/>
    <lineage>
        <taxon>Bacteria</taxon>
        <taxon>Bacillati</taxon>
        <taxon>Actinomycetota</taxon>
        <taxon>Thermoleophilia</taxon>
        <taxon>Solirubrobacterales</taxon>
        <taxon>Solirubrobacteraceae</taxon>
        <taxon>Solirubrobacter</taxon>
    </lineage>
</organism>
<dbReference type="PROSITE" id="PS50125">
    <property type="entry name" value="GUANYLATE_CYCLASE_2"/>
    <property type="match status" value="1"/>
</dbReference>
<evidence type="ECO:0000313" key="10">
    <source>
        <dbReference type="Proteomes" id="UP001147653"/>
    </source>
</evidence>
<dbReference type="SUPFAM" id="SSF52172">
    <property type="entry name" value="CheY-like"/>
    <property type="match status" value="1"/>
</dbReference>
<dbReference type="PANTHER" id="PTHR48111:SF1">
    <property type="entry name" value="TWO-COMPONENT RESPONSE REGULATOR ORR33"/>
    <property type="match status" value="1"/>
</dbReference>
<feature type="modified residue" description="4-aspartylphosphate" evidence="6">
    <location>
        <position position="50"/>
    </location>
</feature>
<evidence type="ECO:0000313" key="9">
    <source>
        <dbReference type="EMBL" id="MDA0180559.1"/>
    </source>
</evidence>